<evidence type="ECO:0000256" key="3">
    <source>
        <dbReference type="ARBA" id="ARBA00022833"/>
    </source>
</evidence>
<keyword evidence="3" id="KW-0862">Zinc</keyword>
<gene>
    <name evidence="9" type="primary">LOC102800619</name>
</gene>
<keyword evidence="8" id="KW-1185">Reference proteome</keyword>
<evidence type="ECO:0000256" key="1">
    <source>
        <dbReference type="ARBA" id="ARBA00022723"/>
    </source>
</evidence>
<dbReference type="Gene3D" id="3.90.70.10">
    <property type="entry name" value="Cysteine proteinases"/>
    <property type="match status" value="1"/>
</dbReference>
<name>A0ABM0M365_SACKO</name>
<dbReference type="InterPro" id="IPR001394">
    <property type="entry name" value="Peptidase_C19_UCH"/>
</dbReference>
<dbReference type="RefSeq" id="XP_006814456.1">
    <property type="nucleotide sequence ID" value="XM_006814393.1"/>
</dbReference>
<feature type="non-terminal residue" evidence="9">
    <location>
        <position position="1"/>
    </location>
</feature>
<dbReference type="GeneID" id="102800619"/>
<dbReference type="PROSITE" id="PS50271">
    <property type="entry name" value="ZF_UBP"/>
    <property type="match status" value="1"/>
</dbReference>
<keyword evidence="2 4" id="KW-0863">Zinc-finger</keyword>
<dbReference type="SUPFAM" id="SSF54001">
    <property type="entry name" value="Cysteine proteinases"/>
    <property type="match status" value="1"/>
</dbReference>
<dbReference type="InterPro" id="IPR038765">
    <property type="entry name" value="Papain-like_cys_pep_sf"/>
</dbReference>
<dbReference type="PROSITE" id="PS50235">
    <property type="entry name" value="USP_3"/>
    <property type="match status" value="1"/>
</dbReference>
<keyword evidence="1" id="KW-0479">Metal-binding</keyword>
<evidence type="ECO:0000259" key="6">
    <source>
        <dbReference type="PROSITE" id="PS50235"/>
    </source>
</evidence>
<organism evidence="8 9">
    <name type="scientific">Saccoglossus kowalevskii</name>
    <name type="common">Acorn worm</name>
    <dbReference type="NCBI Taxonomy" id="10224"/>
    <lineage>
        <taxon>Eukaryota</taxon>
        <taxon>Metazoa</taxon>
        <taxon>Hemichordata</taxon>
        <taxon>Enteropneusta</taxon>
        <taxon>Harrimaniidae</taxon>
        <taxon>Saccoglossus</taxon>
    </lineage>
</organism>
<dbReference type="Proteomes" id="UP000694865">
    <property type="component" value="Unplaced"/>
</dbReference>
<dbReference type="InterPro" id="IPR018200">
    <property type="entry name" value="USP_CS"/>
</dbReference>
<dbReference type="Pfam" id="PF00443">
    <property type="entry name" value="UCH"/>
    <property type="match status" value="1"/>
</dbReference>
<sequence>SSSHSLTMNLTTLRVWCYNCETEVFLKNNYPDLKSILELRRRNAHIRAPPEVNTQNFDDDSDSNDDNDSDVKPRGLTGLKNIGNTCYLNAALQALSNWYAINSSVLDILFYYDHI</sequence>
<dbReference type="InterPro" id="IPR013083">
    <property type="entry name" value="Znf_RING/FYVE/PHD"/>
</dbReference>
<evidence type="ECO:0000259" key="7">
    <source>
        <dbReference type="PROSITE" id="PS50271"/>
    </source>
</evidence>
<dbReference type="PROSITE" id="PS00972">
    <property type="entry name" value="USP_1"/>
    <property type="match status" value="1"/>
</dbReference>
<proteinExistence type="predicted"/>
<dbReference type="Pfam" id="PF02148">
    <property type="entry name" value="zf-UBP"/>
    <property type="match status" value="1"/>
</dbReference>
<feature type="region of interest" description="Disordered" evidence="5">
    <location>
        <begin position="47"/>
        <end position="76"/>
    </location>
</feature>
<feature type="domain" description="UBP-type" evidence="7">
    <location>
        <begin position="1"/>
        <end position="43"/>
    </location>
</feature>
<evidence type="ECO:0000256" key="5">
    <source>
        <dbReference type="SAM" id="MobiDB-lite"/>
    </source>
</evidence>
<feature type="compositionally biased region" description="Acidic residues" evidence="5">
    <location>
        <begin position="57"/>
        <end position="68"/>
    </location>
</feature>
<protein>
    <submittedName>
        <fullName evidence="9">Ubiquitin carboxyl-terminal hydrolase 20-like</fullName>
    </submittedName>
</protein>
<dbReference type="Gene3D" id="3.30.40.10">
    <property type="entry name" value="Zinc/RING finger domain, C3HC4 (zinc finger)"/>
    <property type="match status" value="1"/>
</dbReference>
<evidence type="ECO:0000256" key="4">
    <source>
        <dbReference type="PROSITE-ProRule" id="PRU00502"/>
    </source>
</evidence>
<dbReference type="InterPro" id="IPR001607">
    <property type="entry name" value="Znf_UBP"/>
</dbReference>
<evidence type="ECO:0000313" key="8">
    <source>
        <dbReference type="Proteomes" id="UP000694865"/>
    </source>
</evidence>
<feature type="domain" description="USP" evidence="6">
    <location>
        <begin position="77"/>
        <end position="115"/>
    </location>
</feature>
<evidence type="ECO:0000313" key="9">
    <source>
        <dbReference type="RefSeq" id="XP_006814456.1"/>
    </source>
</evidence>
<accession>A0ABM0M365</accession>
<dbReference type="InterPro" id="IPR028889">
    <property type="entry name" value="USP"/>
</dbReference>
<evidence type="ECO:0000256" key="2">
    <source>
        <dbReference type="ARBA" id="ARBA00022771"/>
    </source>
</evidence>
<reference evidence="9" key="1">
    <citation type="submission" date="2025-08" db="UniProtKB">
        <authorList>
            <consortium name="RefSeq"/>
        </authorList>
    </citation>
    <scope>IDENTIFICATION</scope>
    <source>
        <tissue evidence="9">Testes</tissue>
    </source>
</reference>